<dbReference type="InterPro" id="IPR003732">
    <property type="entry name" value="Daa-tRNA_deacyls_DTD"/>
</dbReference>
<feature type="short sequence motif" description="Gly-cisPro motif, important for rejection of L-amino acids" evidence="2">
    <location>
        <begin position="137"/>
        <end position="138"/>
    </location>
</feature>
<comment type="subunit">
    <text evidence="2">Homodimer.</text>
</comment>
<dbReference type="GO" id="GO:0000049">
    <property type="term" value="F:tRNA binding"/>
    <property type="evidence" value="ECO:0007669"/>
    <property type="project" value="UniProtKB-UniRule"/>
</dbReference>
<comment type="subcellular location">
    <subcellularLocation>
        <location evidence="2">Cytoplasm</location>
    </subcellularLocation>
</comment>
<dbReference type="PANTHER" id="PTHR10472">
    <property type="entry name" value="D-TYROSYL-TRNA TYR DEACYLASE"/>
    <property type="match status" value="1"/>
</dbReference>
<name>A0A179D7M9_9BACT</name>
<evidence type="ECO:0000256" key="1">
    <source>
        <dbReference type="ARBA" id="ARBA00009673"/>
    </source>
</evidence>
<reference evidence="3 4" key="1">
    <citation type="submission" date="2016-04" db="EMBL/GenBank/DDBJ databases">
        <title>Genome analysis of Thermosulfurimonas dismutans, the first thermophilic sulfur-disproportionating bacterium of the phylum Thermodesulfobacteria.</title>
        <authorList>
            <person name="Mardanov A.V."/>
            <person name="Beletsky A.V."/>
            <person name="Kadnikov V.V."/>
            <person name="Slobodkin A.I."/>
            <person name="Ravin N.V."/>
        </authorList>
    </citation>
    <scope>NUCLEOTIDE SEQUENCE [LARGE SCALE GENOMIC DNA]</scope>
    <source>
        <strain evidence="3 4">S95</strain>
    </source>
</reference>
<dbReference type="Proteomes" id="UP000078390">
    <property type="component" value="Unassembled WGS sequence"/>
</dbReference>
<accession>A0A179D7M9</accession>
<protein>
    <recommendedName>
        <fullName evidence="2">D-aminoacyl-tRNA deacylase</fullName>
        <shortName evidence="2">DTD</shortName>
        <ecNumber evidence="2">3.1.1.96</ecNumber>
    </recommendedName>
    <alternativeName>
        <fullName evidence="2">Gly-tRNA(Ala) deacylase</fullName>
        <ecNumber evidence="2">3.1.1.-</ecNumber>
    </alternativeName>
</protein>
<comment type="catalytic activity">
    <reaction evidence="2">
        <text>glycyl-tRNA(Ala) + H2O = tRNA(Ala) + glycine + H(+)</text>
        <dbReference type="Rhea" id="RHEA:53744"/>
        <dbReference type="Rhea" id="RHEA-COMP:9657"/>
        <dbReference type="Rhea" id="RHEA-COMP:13640"/>
        <dbReference type="ChEBI" id="CHEBI:15377"/>
        <dbReference type="ChEBI" id="CHEBI:15378"/>
        <dbReference type="ChEBI" id="CHEBI:57305"/>
        <dbReference type="ChEBI" id="CHEBI:78442"/>
        <dbReference type="ChEBI" id="CHEBI:78522"/>
    </reaction>
</comment>
<dbReference type="AlphaFoldDB" id="A0A179D7M9"/>
<dbReference type="GO" id="GO:0005737">
    <property type="term" value="C:cytoplasm"/>
    <property type="evidence" value="ECO:0007669"/>
    <property type="project" value="UniProtKB-SubCell"/>
</dbReference>
<dbReference type="NCBIfam" id="TIGR00256">
    <property type="entry name" value="D-aminoacyl-tRNA deacylase"/>
    <property type="match status" value="1"/>
</dbReference>
<keyword evidence="2" id="KW-0963">Cytoplasm</keyword>
<dbReference type="FunFam" id="3.50.80.10:FF:000001">
    <property type="entry name" value="D-aminoacyl-tRNA deacylase"/>
    <property type="match status" value="1"/>
</dbReference>
<comment type="similarity">
    <text evidence="1 2">Belongs to the DTD family.</text>
</comment>
<comment type="catalytic activity">
    <reaction evidence="2">
        <text>a D-aminoacyl-tRNA + H2O = a tRNA + a D-alpha-amino acid + H(+)</text>
        <dbReference type="Rhea" id="RHEA:13953"/>
        <dbReference type="Rhea" id="RHEA-COMP:10123"/>
        <dbReference type="Rhea" id="RHEA-COMP:10124"/>
        <dbReference type="ChEBI" id="CHEBI:15377"/>
        <dbReference type="ChEBI" id="CHEBI:15378"/>
        <dbReference type="ChEBI" id="CHEBI:59871"/>
        <dbReference type="ChEBI" id="CHEBI:78442"/>
        <dbReference type="ChEBI" id="CHEBI:79333"/>
        <dbReference type="EC" id="3.1.1.96"/>
    </reaction>
</comment>
<dbReference type="STRING" id="999894.TDIS_0257"/>
<keyword evidence="2" id="KW-0694">RNA-binding</keyword>
<dbReference type="OrthoDB" id="9801395at2"/>
<dbReference type="Gene3D" id="3.50.80.10">
    <property type="entry name" value="D-tyrosyl-tRNA(Tyr) deacylase"/>
    <property type="match status" value="1"/>
</dbReference>
<dbReference type="RefSeq" id="WP_068668479.1">
    <property type="nucleotide sequence ID" value="NZ_LWLG01000001.1"/>
</dbReference>
<dbReference type="HAMAP" id="MF_00518">
    <property type="entry name" value="Deacylase_Dtd"/>
    <property type="match status" value="1"/>
</dbReference>
<dbReference type="GO" id="GO:0051500">
    <property type="term" value="F:D-tyrosyl-tRNA(Tyr) deacylase activity"/>
    <property type="evidence" value="ECO:0007669"/>
    <property type="project" value="TreeGrafter"/>
</dbReference>
<dbReference type="EC" id="3.1.1.-" evidence="2"/>
<keyword evidence="2" id="KW-0820">tRNA-binding</keyword>
<keyword evidence="2" id="KW-0378">Hydrolase</keyword>
<comment type="function">
    <text evidence="2">An aminoacyl-tRNA editing enzyme that deacylates mischarged D-aminoacyl-tRNAs. Also deacylates mischarged glycyl-tRNA(Ala), protecting cells against glycine mischarging by AlaRS. Acts via tRNA-based rather than protein-based catalysis; rejects L-amino acids rather than detecting D-amino acids in the active site. By recycling D-aminoacyl-tRNA to D-amino acids and free tRNA molecules, this enzyme counteracts the toxicity associated with the formation of D-aminoacyl-tRNA entities in vivo and helps enforce protein L-homochirality.</text>
</comment>
<gene>
    <name evidence="2" type="primary">dtd</name>
    <name evidence="3" type="ORF">TDIS_0257</name>
</gene>
<dbReference type="GO" id="GO:0043908">
    <property type="term" value="F:Ser(Gly)-tRNA(Ala) hydrolase activity"/>
    <property type="evidence" value="ECO:0007669"/>
    <property type="project" value="UniProtKB-UniRule"/>
</dbReference>
<comment type="caution">
    <text evidence="3">The sequence shown here is derived from an EMBL/GenBank/DDBJ whole genome shotgun (WGS) entry which is preliminary data.</text>
</comment>
<dbReference type="Pfam" id="PF02580">
    <property type="entry name" value="Tyr_Deacylase"/>
    <property type="match status" value="1"/>
</dbReference>
<dbReference type="InterPro" id="IPR023509">
    <property type="entry name" value="DTD-like_sf"/>
</dbReference>
<evidence type="ECO:0000313" key="4">
    <source>
        <dbReference type="Proteomes" id="UP000078390"/>
    </source>
</evidence>
<proteinExistence type="inferred from homology"/>
<evidence type="ECO:0000256" key="2">
    <source>
        <dbReference type="HAMAP-Rule" id="MF_00518"/>
    </source>
</evidence>
<sequence length="149" mass="16439">MRAVVQRVKEAKVKVEGEEIARIGPGLLVLLGVEKGDEEKDLVWLSDKVAGLRIFEDTSGKMNLSVGDVSGEVLVVSNFTLCGDCRKGKRPSFDPAEKPEQARGLCERFVSRLQEKGLKVQTGRFGAYMEVHLVNDGPVTLILDSRKRI</sequence>
<dbReference type="EMBL" id="LWLG01000001">
    <property type="protein sequence ID" value="OAQ21739.1"/>
    <property type="molecule type" value="Genomic_DNA"/>
</dbReference>
<comment type="domain">
    <text evidence="2">A Gly-cisPro motif from one monomer fits into the active site of the other monomer to allow specific chiral rejection of L-amino acids.</text>
</comment>
<dbReference type="PATRIC" id="fig|999894.6.peg.258"/>
<organism evidence="3 4">
    <name type="scientific">Thermosulfurimonas dismutans</name>
    <dbReference type="NCBI Taxonomy" id="999894"/>
    <lineage>
        <taxon>Bacteria</taxon>
        <taxon>Pseudomonadati</taxon>
        <taxon>Thermodesulfobacteriota</taxon>
        <taxon>Thermodesulfobacteria</taxon>
        <taxon>Thermodesulfobacteriales</taxon>
        <taxon>Thermodesulfobacteriaceae</taxon>
        <taxon>Thermosulfurimonas</taxon>
    </lineage>
</organism>
<keyword evidence="4" id="KW-1185">Reference proteome</keyword>
<dbReference type="GO" id="GO:0019478">
    <property type="term" value="P:D-amino acid catabolic process"/>
    <property type="evidence" value="ECO:0007669"/>
    <property type="project" value="UniProtKB-UniRule"/>
</dbReference>
<dbReference type="GO" id="GO:0106026">
    <property type="term" value="F:Gly-tRNA(Ala) deacylase activity"/>
    <property type="evidence" value="ECO:0007669"/>
    <property type="project" value="UniProtKB-UniRule"/>
</dbReference>
<dbReference type="PANTHER" id="PTHR10472:SF5">
    <property type="entry name" value="D-AMINOACYL-TRNA DEACYLASE 1"/>
    <property type="match status" value="1"/>
</dbReference>
<dbReference type="CDD" id="cd00563">
    <property type="entry name" value="Dtyr_deacylase"/>
    <property type="match status" value="1"/>
</dbReference>
<dbReference type="SUPFAM" id="SSF69500">
    <property type="entry name" value="DTD-like"/>
    <property type="match status" value="1"/>
</dbReference>
<evidence type="ECO:0000313" key="3">
    <source>
        <dbReference type="EMBL" id="OAQ21739.1"/>
    </source>
</evidence>
<dbReference type="EC" id="3.1.1.96" evidence="2"/>